<reference evidence="1" key="1">
    <citation type="submission" date="2020-02" db="EMBL/GenBank/DDBJ databases">
        <authorList>
            <person name="Meier V. D."/>
        </authorList>
    </citation>
    <scope>NUCLEOTIDE SEQUENCE</scope>
    <source>
        <strain evidence="1">AVDCRST_MAG75</strain>
    </source>
</reference>
<sequence>MSSDPTVTDPEAYRTIFENDRVRVLEYSDEPGYKTAPHRHPDSVMYTLSSFRRTVSAGGHQVEVELPAGTLRWVGAQEHYGENTGQTNSHAIFVELKEPNPAGAPATVQPLGPQP</sequence>
<evidence type="ECO:0000313" key="1">
    <source>
        <dbReference type="EMBL" id="CAA9415541.1"/>
    </source>
</evidence>
<proteinExistence type="predicted"/>
<dbReference type="EMBL" id="CADCUO010000220">
    <property type="protein sequence ID" value="CAA9415541.1"/>
    <property type="molecule type" value="Genomic_DNA"/>
</dbReference>
<dbReference type="SUPFAM" id="SSF51182">
    <property type="entry name" value="RmlC-like cupins"/>
    <property type="match status" value="1"/>
</dbReference>
<accession>A0A6J4PGF1</accession>
<dbReference type="InterPro" id="IPR014710">
    <property type="entry name" value="RmlC-like_jellyroll"/>
</dbReference>
<protein>
    <submittedName>
        <fullName evidence="1">Hypothetical cytosolic protein</fullName>
    </submittedName>
</protein>
<dbReference type="AlphaFoldDB" id="A0A6J4PGF1"/>
<organism evidence="1">
    <name type="scientific">uncultured Propionibacteriaceae bacterium</name>
    <dbReference type="NCBI Taxonomy" id="257457"/>
    <lineage>
        <taxon>Bacteria</taxon>
        <taxon>Bacillati</taxon>
        <taxon>Actinomycetota</taxon>
        <taxon>Actinomycetes</taxon>
        <taxon>Propionibacteriales</taxon>
        <taxon>Propionibacteriaceae</taxon>
        <taxon>environmental samples</taxon>
    </lineage>
</organism>
<gene>
    <name evidence="1" type="ORF">AVDCRST_MAG75-3068</name>
</gene>
<name>A0A6J4PGF1_9ACTN</name>
<dbReference type="InterPro" id="IPR011051">
    <property type="entry name" value="RmlC_Cupin_sf"/>
</dbReference>
<dbReference type="Gene3D" id="2.60.120.10">
    <property type="entry name" value="Jelly Rolls"/>
    <property type="match status" value="1"/>
</dbReference>